<organism evidence="3 4">
    <name type="scientific">Sphingomonas rhizophila</name>
    <dbReference type="NCBI Taxonomy" id="2071607"/>
    <lineage>
        <taxon>Bacteria</taxon>
        <taxon>Pseudomonadati</taxon>
        <taxon>Pseudomonadota</taxon>
        <taxon>Alphaproteobacteria</taxon>
        <taxon>Sphingomonadales</taxon>
        <taxon>Sphingomonadaceae</taxon>
        <taxon>Sphingomonas</taxon>
    </lineage>
</organism>
<dbReference type="KEGG" id="srhi:H9L12_00460"/>
<feature type="region of interest" description="Disordered" evidence="1">
    <location>
        <begin position="45"/>
        <end position="71"/>
    </location>
</feature>
<accession>A0A7G9SBE5</accession>
<feature type="compositionally biased region" description="Basic and acidic residues" evidence="1">
    <location>
        <begin position="45"/>
        <end position="57"/>
    </location>
</feature>
<name>A0A7G9SBE5_9SPHN</name>
<sequence length="128" mass="13577">MRLRLAVLVIALAAPGVAQAADIKGEHRLSEAEIQRVLDEAAAKREAQDAGYTRHTDMIAPSLEPEKPVRPLHGEMGFAVGTGGYRSAFGTAVVPIGSQGTAAVSFETGRGNGYYGPYPDGYGPYPYR</sequence>
<keyword evidence="2" id="KW-0732">Signal</keyword>
<reference evidence="3 4" key="1">
    <citation type="submission" date="2020-08" db="EMBL/GenBank/DDBJ databases">
        <title>Genome sequence of Sphingomonas rhizophila KACC 19189T.</title>
        <authorList>
            <person name="Hyun D.-W."/>
            <person name="Bae J.-W."/>
        </authorList>
    </citation>
    <scope>NUCLEOTIDE SEQUENCE [LARGE SCALE GENOMIC DNA]</scope>
    <source>
        <strain evidence="3 4">KACC 19189</strain>
    </source>
</reference>
<feature type="signal peptide" evidence="2">
    <location>
        <begin position="1"/>
        <end position="20"/>
    </location>
</feature>
<evidence type="ECO:0008006" key="5">
    <source>
        <dbReference type="Google" id="ProtNLM"/>
    </source>
</evidence>
<dbReference type="Proteomes" id="UP000515955">
    <property type="component" value="Chromosome"/>
</dbReference>
<gene>
    <name evidence="3" type="ORF">H9L12_00460</name>
</gene>
<evidence type="ECO:0000313" key="3">
    <source>
        <dbReference type="EMBL" id="QNN65170.1"/>
    </source>
</evidence>
<feature type="chain" id="PRO_5029002153" description="DUF4148 domain-containing protein" evidence="2">
    <location>
        <begin position="21"/>
        <end position="128"/>
    </location>
</feature>
<dbReference type="AlphaFoldDB" id="A0A7G9SBE5"/>
<evidence type="ECO:0000313" key="4">
    <source>
        <dbReference type="Proteomes" id="UP000515955"/>
    </source>
</evidence>
<evidence type="ECO:0000256" key="2">
    <source>
        <dbReference type="SAM" id="SignalP"/>
    </source>
</evidence>
<proteinExistence type="predicted"/>
<keyword evidence="4" id="KW-1185">Reference proteome</keyword>
<dbReference type="EMBL" id="CP060717">
    <property type="protein sequence ID" value="QNN65170.1"/>
    <property type="molecule type" value="Genomic_DNA"/>
</dbReference>
<protein>
    <recommendedName>
        <fullName evidence="5">DUF4148 domain-containing protein</fullName>
    </recommendedName>
</protein>
<dbReference type="RefSeq" id="WP_187542167.1">
    <property type="nucleotide sequence ID" value="NZ_CP060717.1"/>
</dbReference>
<evidence type="ECO:0000256" key="1">
    <source>
        <dbReference type="SAM" id="MobiDB-lite"/>
    </source>
</evidence>